<sequence length="560" mass="61004">MSSAGELKDQGNALFAQKAYKDAIGKYSAAIALDGANAVFYSNRAACHLALTAYGKARDDATKATELDPGFSKAWGRLATAQDALGQPAAAAAAWTQALEHLPDTPADAPARASYATRYTQSIARVRATDASVVAPAPAFQPHQRPWARAKALLPRLRREGKLDSSAFVIEYAAAQFEPAVADMLKMQLTVTPMGYLCIGSNVVVEQLSNAILQDHRCFYIAHKNFVDKYNDQVKAELYQAGAHEILPIWSAERLIAAFRTMHAQGGFDKTRPAIATLIRVVFLNAFMRGGLNRRHAEAVADYDKILALQRWGRAEWAHAGTDVRGAVFEQTFVRGVRAVRIEAYQQAWQADHASGRFSLAALDAEADALLADIAAQPPHDLAGYPGFRSAFWAYPAGRALSMKGFAAFQAVRSGEYADPEDARAKLRRASELYFAAADKYPQDDESHVCAYFPPPLPCSAPSPSPSPRAGFLKIGLDALLIAGTPLRACLPVVERMRAALPAMRAIWAHSTMALEGRDRVLQDVLDWDVAVRARVARGEVALEDRVRPAWLDSTGVRLF</sequence>
<reference evidence="1" key="1">
    <citation type="submission" date="2021-02" db="EMBL/GenBank/DDBJ databases">
        <authorList>
            <consortium name="DOE Joint Genome Institute"/>
            <person name="Ahrendt S."/>
            <person name="Looney B.P."/>
            <person name="Miyauchi S."/>
            <person name="Morin E."/>
            <person name="Drula E."/>
            <person name="Courty P.E."/>
            <person name="Chicoki N."/>
            <person name="Fauchery L."/>
            <person name="Kohler A."/>
            <person name="Kuo A."/>
            <person name="Labutti K."/>
            <person name="Pangilinan J."/>
            <person name="Lipzen A."/>
            <person name="Riley R."/>
            <person name="Andreopoulos W."/>
            <person name="He G."/>
            <person name="Johnson J."/>
            <person name="Barry K.W."/>
            <person name="Grigoriev I.V."/>
            <person name="Nagy L."/>
            <person name="Hibbett D."/>
            <person name="Henrissat B."/>
            <person name="Matheny P.B."/>
            <person name="Labbe J."/>
            <person name="Martin F."/>
        </authorList>
    </citation>
    <scope>NUCLEOTIDE SEQUENCE</scope>
    <source>
        <strain evidence="1">FP105234-sp</strain>
    </source>
</reference>
<dbReference type="EMBL" id="MU276044">
    <property type="protein sequence ID" value="KAI0042858.1"/>
    <property type="molecule type" value="Genomic_DNA"/>
</dbReference>
<proteinExistence type="predicted"/>
<dbReference type="Proteomes" id="UP000814033">
    <property type="component" value="Unassembled WGS sequence"/>
</dbReference>
<accession>A0ACB8RFI9</accession>
<keyword evidence="2" id="KW-1185">Reference proteome</keyword>
<name>A0ACB8RFI9_9AGAM</name>
<organism evidence="1 2">
    <name type="scientific">Auriscalpium vulgare</name>
    <dbReference type="NCBI Taxonomy" id="40419"/>
    <lineage>
        <taxon>Eukaryota</taxon>
        <taxon>Fungi</taxon>
        <taxon>Dikarya</taxon>
        <taxon>Basidiomycota</taxon>
        <taxon>Agaricomycotina</taxon>
        <taxon>Agaricomycetes</taxon>
        <taxon>Russulales</taxon>
        <taxon>Auriscalpiaceae</taxon>
        <taxon>Auriscalpium</taxon>
    </lineage>
</organism>
<reference evidence="1" key="2">
    <citation type="journal article" date="2022" name="New Phytol.">
        <title>Evolutionary transition to the ectomycorrhizal habit in the genomes of a hyperdiverse lineage of mushroom-forming fungi.</title>
        <authorList>
            <person name="Looney B."/>
            <person name="Miyauchi S."/>
            <person name="Morin E."/>
            <person name="Drula E."/>
            <person name="Courty P.E."/>
            <person name="Kohler A."/>
            <person name="Kuo A."/>
            <person name="LaButti K."/>
            <person name="Pangilinan J."/>
            <person name="Lipzen A."/>
            <person name="Riley R."/>
            <person name="Andreopoulos W."/>
            <person name="He G."/>
            <person name="Johnson J."/>
            <person name="Nolan M."/>
            <person name="Tritt A."/>
            <person name="Barry K.W."/>
            <person name="Grigoriev I.V."/>
            <person name="Nagy L.G."/>
            <person name="Hibbett D."/>
            <person name="Henrissat B."/>
            <person name="Matheny P.B."/>
            <person name="Labbe J."/>
            <person name="Martin F.M."/>
        </authorList>
    </citation>
    <scope>NUCLEOTIDE SEQUENCE</scope>
    <source>
        <strain evidence="1">FP105234-sp</strain>
    </source>
</reference>
<comment type="caution">
    <text evidence="1">The sequence shown here is derived from an EMBL/GenBank/DDBJ whole genome shotgun (WGS) entry which is preliminary data.</text>
</comment>
<evidence type="ECO:0000313" key="2">
    <source>
        <dbReference type="Proteomes" id="UP000814033"/>
    </source>
</evidence>
<gene>
    <name evidence="1" type="ORF">FA95DRAFT_511504</name>
</gene>
<evidence type="ECO:0000313" key="1">
    <source>
        <dbReference type="EMBL" id="KAI0042858.1"/>
    </source>
</evidence>
<protein>
    <submittedName>
        <fullName evidence="1">Uncharacterized protein</fullName>
    </submittedName>
</protein>